<evidence type="ECO:0000313" key="3">
    <source>
        <dbReference type="EMBL" id="WML88994.1"/>
    </source>
</evidence>
<evidence type="ECO:0000256" key="1">
    <source>
        <dbReference type="ARBA" id="ARBA00009913"/>
    </source>
</evidence>
<evidence type="ECO:0000259" key="2">
    <source>
        <dbReference type="PROSITE" id="PS51736"/>
    </source>
</evidence>
<dbReference type="InterPro" id="IPR009057">
    <property type="entry name" value="Homeodomain-like_sf"/>
</dbReference>
<organism evidence="3">
    <name type="scientific">Thiothrix subterranea</name>
    <dbReference type="NCBI Taxonomy" id="2735563"/>
    <lineage>
        <taxon>Bacteria</taxon>
        <taxon>Pseudomonadati</taxon>
        <taxon>Pseudomonadota</taxon>
        <taxon>Gammaproteobacteria</taxon>
        <taxon>Thiotrichales</taxon>
        <taxon>Thiotrichaceae</taxon>
        <taxon>Thiothrix</taxon>
    </lineage>
</organism>
<sequence length="75" mass="8091">MLAVFAEFETNIRKERQLEGIAKAKEEGAYTGRKPTAQAKRAEIAELLAQGMTKPKIAEALGISVASVYNVLKAA</sequence>
<dbReference type="Pfam" id="PF13384">
    <property type="entry name" value="HTH_23"/>
    <property type="match status" value="1"/>
</dbReference>
<comment type="similarity">
    <text evidence="1">Belongs to the site-specific recombinase resolvase family.</text>
</comment>
<dbReference type="AlphaFoldDB" id="A0AA51MSA7"/>
<dbReference type="PROSITE" id="PS51736">
    <property type="entry name" value="RECOMBINASES_3"/>
    <property type="match status" value="1"/>
</dbReference>
<accession>A0AA51MSA7</accession>
<gene>
    <name evidence="3" type="ORF">RCG00_02910</name>
</gene>
<feature type="domain" description="Resolvase/invertase-type recombinase catalytic" evidence="2">
    <location>
        <begin position="1"/>
        <end position="28"/>
    </location>
</feature>
<dbReference type="RefSeq" id="WP_308872547.1">
    <property type="nucleotide sequence ID" value="NZ_CP133217.1"/>
</dbReference>
<dbReference type="GO" id="GO:0003677">
    <property type="term" value="F:DNA binding"/>
    <property type="evidence" value="ECO:0007669"/>
    <property type="project" value="InterPro"/>
</dbReference>
<dbReference type="GO" id="GO:0000150">
    <property type="term" value="F:DNA strand exchange activity"/>
    <property type="evidence" value="ECO:0007669"/>
    <property type="project" value="InterPro"/>
</dbReference>
<reference evidence="3" key="1">
    <citation type="submission" date="2023-08" db="EMBL/GenBank/DDBJ databases">
        <title>New molecular markers tilS and rpoB for phylogenetic and monitoring studies of the genus Thiothrix biodiversity.</title>
        <authorList>
            <person name="Ravin N.V."/>
            <person name="Smolyakov D."/>
            <person name="Markov N.D."/>
            <person name="Beletsky A.V."/>
            <person name="Mardanov A.V."/>
            <person name="Rudenko T.S."/>
            <person name="Grabovich M.Y."/>
        </authorList>
    </citation>
    <scope>NUCLEOTIDE SEQUENCE</scope>
    <source>
        <strain evidence="3">DNT52</strain>
    </source>
</reference>
<dbReference type="Proteomes" id="UP001229862">
    <property type="component" value="Chromosome"/>
</dbReference>
<protein>
    <submittedName>
        <fullName evidence="3">Helix-turn-helix domain-containing protein</fullName>
    </submittedName>
</protein>
<dbReference type="InterPro" id="IPR006119">
    <property type="entry name" value="Resolv_N"/>
</dbReference>
<dbReference type="InterPro" id="IPR036162">
    <property type="entry name" value="Resolvase-like_N_sf"/>
</dbReference>
<dbReference type="SUPFAM" id="SSF46689">
    <property type="entry name" value="Homeodomain-like"/>
    <property type="match status" value="1"/>
</dbReference>
<dbReference type="SUPFAM" id="SSF53041">
    <property type="entry name" value="Resolvase-like"/>
    <property type="match status" value="1"/>
</dbReference>
<name>A0AA51MSA7_9GAMM</name>
<dbReference type="Gene3D" id="1.10.10.60">
    <property type="entry name" value="Homeodomain-like"/>
    <property type="match status" value="1"/>
</dbReference>
<proteinExistence type="inferred from homology"/>
<dbReference type="EMBL" id="CP133217">
    <property type="protein sequence ID" value="WML88994.1"/>
    <property type="molecule type" value="Genomic_DNA"/>
</dbReference>